<dbReference type="PANTHER" id="PTHR12192">
    <property type="entry name" value="CATION TRANSPORT PROTEIN CHAC-RELATED"/>
    <property type="match status" value="1"/>
</dbReference>
<name>A0A1X7U9X1_AMPQE</name>
<organism evidence="7">
    <name type="scientific">Amphimedon queenslandica</name>
    <name type="common">Sponge</name>
    <dbReference type="NCBI Taxonomy" id="400682"/>
    <lineage>
        <taxon>Eukaryota</taxon>
        <taxon>Metazoa</taxon>
        <taxon>Porifera</taxon>
        <taxon>Demospongiae</taxon>
        <taxon>Heteroscleromorpha</taxon>
        <taxon>Haplosclerida</taxon>
        <taxon>Niphatidae</taxon>
        <taxon>Amphimedon</taxon>
    </lineage>
</organism>
<dbReference type="CDD" id="cd06661">
    <property type="entry name" value="GGCT_like"/>
    <property type="match status" value="1"/>
</dbReference>
<dbReference type="Proteomes" id="UP000007879">
    <property type="component" value="Unassembled WGS sequence"/>
</dbReference>
<comment type="function">
    <text evidence="5">Catalyzes the cleavage of glutathione into 5-oxo-L-proline and a Cys-Gly dipeptide. Acts specifically on glutathione, but not on other gamma-glutamyl peptides.</text>
</comment>
<sequence>MGFNAETADSSGSVVWVFGYGSLLWKTNFPYKRKVIGFVKGYDRRFWQASVKHRGTTEMPGRVVTLVKNNEGVTWGIAFEVKPSDVPEVIAYLDKRECGGYTTQEVTFHPHDPSHREPFKVLVYIATESNPNYLGPQTIESLATRIVMSTGESGPNTEYVLELAKSMKEIAPHVPDEHLYGLSEKVKSLLRT</sequence>
<dbReference type="GO" id="GO:0061928">
    <property type="term" value="F:glutathione specific gamma-glutamylcyclotransferase activity"/>
    <property type="evidence" value="ECO:0007669"/>
    <property type="project" value="UniProtKB-EC"/>
</dbReference>
<evidence type="ECO:0000256" key="1">
    <source>
        <dbReference type="ARBA" id="ARBA00009662"/>
    </source>
</evidence>
<comment type="similarity">
    <text evidence="1">Belongs to the gamma-glutamylcyclotransferase family. ChaC subfamily.</text>
</comment>
<keyword evidence="3" id="KW-0456">Lyase</keyword>
<evidence type="ECO:0000313" key="7">
    <source>
        <dbReference type="EnsemblMetazoa" id="Aqu2.1.24555_001"/>
    </source>
</evidence>
<keyword evidence="8" id="KW-1185">Reference proteome</keyword>
<evidence type="ECO:0000256" key="5">
    <source>
        <dbReference type="ARBA" id="ARBA00045227"/>
    </source>
</evidence>
<dbReference type="OMA" id="DHREKDG"/>
<dbReference type="eggNOG" id="KOG3182">
    <property type="taxonomic scope" value="Eukaryota"/>
</dbReference>
<dbReference type="GO" id="GO:0005737">
    <property type="term" value="C:cytoplasm"/>
    <property type="evidence" value="ECO:0007669"/>
    <property type="project" value="TreeGrafter"/>
</dbReference>
<comment type="catalytic activity">
    <reaction evidence="6">
        <text>glutathione = L-cysteinylglycine + 5-oxo-L-proline</text>
        <dbReference type="Rhea" id="RHEA:47724"/>
        <dbReference type="ChEBI" id="CHEBI:57925"/>
        <dbReference type="ChEBI" id="CHEBI:58402"/>
        <dbReference type="ChEBI" id="CHEBI:61694"/>
        <dbReference type="EC" id="4.3.2.7"/>
    </reaction>
</comment>
<reference evidence="8" key="1">
    <citation type="journal article" date="2010" name="Nature">
        <title>The Amphimedon queenslandica genome and the evolution of animal complexity.</title>
        <authorList>
            <person name="Srivastava M."/>
            <person name="Simakov O."/>
            <person name="Chapman J."/>
            <person name="Fahey B."/>
            <person name="Gauthier M.E."/>
            <person name="Mitros T."/>
            <person name="Richards G.S."/>
            <person name="Conaco C."/>
            <person name="Dacre M."/>
            <person name="Hellsten U."/>
            <person name="Larroux C."/>
            <person name="Putnam N.H."/>
            <person name="Stanke M."/>
            <person name="Adamska M."/>
            <person name="Darling A."/>
            <person name="Degnan S.M."/>
            <person name="Oakley T.H."/>
            <person name="Plachetzki D.C."/>
            <person name="Zhai Y."/>
            <person name="Adamski M."/>
            <person name="Calcino A."/>
            <person name="Cummins S.F."/>
            <person name="Goodstein D.M."/>
            <person name="Harris C."/>
            <person name="Jackson D.J."/>
            <person name="Leys S.P."/>
            <person name="Shu S."/>
            <person name="Woodcroft B.J."/>
            <person name="Vervoort M."/>
            <person name="Kosik K.S."/>
            <person name="Manning G."/>
            <person name="Degnan B.M."/>
            <person name="Rokhsar D.S."/>
        </authorList>
    </citation>
    <scope>NUCLEOTIDE SEQUENCE [LARGE SCALE GENOMIC DNA]</scope>
</reference>
<evidence type="ECO:0000256" key="6">
    <source>
        <dbReference type="ARBA" id="ARBA00048073"/>
    </source>
</evidence>
<dbReference type="SUPFAM" id="SSF110857">
    <property type="entry name" value="Gamma-glutamyl cyclotransferase-like"/>
    <property type="match status" value="1"/>
</dbReference>
<dbReference type="EnsemblMetazoa" id="Aqu2.1.24555_001">
    <property type="protein sequence ID" value="Aqu2.1.24555_001"/>
    <property type="gene ID" value="Aqu2.1.24555"/>
</dbReference>
<dbReference type="InterPro" id="IPR006840">
    <property type="entry name" value="ChaC"/>
</dbReference>
<dbReference type="Pfam" id="PF04752">
    <property type="entry name" value="ChaC"/>
    <property type="match status" value="1"/>
</dbReference>
<evidence type="ECO:0000256" key="4">
    <source>
        <dbReference type="ARBA" id="ARBA00043195"/>
    </source>
</evidence>
<dbReference type="EnsemblMetazoa" id="XM_003388517.3">
    <property type="protein sequence ID" value="XP_003388565.1"/>
    <property type="gene ID" value="LOC100636840"/>
</dbReference>
<dbReference type="STRING" id="400682.A0A1X7U9X1"/>
<accession>A0A1X7U9X1</accession>
<dbReference type="EC" id="4.3.2.7" evidence="2"/>
<dbReference type="InterPro" id="IPR036568">
    <property type="entry name" value="GGCT-like_sf"/>
</dbReference>
<evidence type="ECO:0000313" key="8">
    <source>
        <dbReference type="Proteomes" id="UP000007879"/>
    </source>
</evidence>
<dbReference type="InterPro" id="IPR013024">
    <property type="entry name" value="GGCT-like"/>
</dbReference>
<evidence type="ECO:0000256" key="2">
    <source>
        <dbReference type="ARBA" id="ARBA00012344"/>
    </source>
</evidence>
<dbReference type="KEGG" id="aqu:100636840"/>
<proteinExistence type="inferred from homology"/>
<dbReference type="AlphaFoldDB" id="A0A1X7U9X1"/>
<dbReference type="InParanoid" id="A0A1X7U9X1"/>
<protein>
    <recommendedName>
        <fullName evidence="2">glutathione-specific gamma-glutamylcyclotransferase</fullName>
        <ecNumber evidence="2">4.3.2.7</ecNumber>
    </recommendedName>
    <alternativeName>
        <fullName evidence="4">Cation transport regulator-like protein 2</fullName>
    </alternativeName>
</protein>
<reference evidence="7" key="2">
    <citation type="submission" date="2017-05" db="UniProtKB">
        <authorList>
            <consortium name="EnsemblMetazoa"/>
        </authorList>
    </citation>
    <scope>IDENTIFICATION</scope>
</reference>
<dbReference type="GO" id="GO:0006751">
    <property type="term" value="P:glutathione catabolic process"/>
    <property type="evidence" value="ECO:0007669"/>
    <property type="project" value="InterPro"/>
</dbReference>
<gene>
    <name evidence="7" type="primary">100636840</name>
</gene>
<evidence type="ECO:0000256" key="3">
    <source>
        <dbReference type="ARBA" id="ARBA00023239"/>
    </source>
</evidence>
<dbReference type="Gene3D" id="3.10.490.10">
    <property type="entry name" value="Gamma-glutamyl cyclotransferase-like"/>
    <property type="match status" value="1"/>
</dbReference>
<dbReference type="FunCoup" id="A0A1X7U9X1">
    <property type="interactions" value="534"/>
</dbReference>
<dbReference type="PANTHER" id="PTHR12192:SF2">
    <property type="entry name" value="GLUTATHIONE-SPECIFIC GAMMA-GLUTAMYLCYCLOTRANSFERASE 2"/>
    <property type="match status" value="1"/>
</dbReference>
<dbReference type="OrthoDB" id="1933483at2759"/>